<dbReference type="Pfam" id="PF01928">
    <property type="entry name" value="CYTH"/>
    <property type="match status" value="1"/>
</dbReference>
<comment type="caution">
    <text evidence="2">The sequence shown here is derived from an EMBL/GenBank/DDBJ whole genome shotgun (WGS) entry which is preliminary data.</text>
</comment>
<dbReference type="CDD" id="cd07756">
    <property type="entry name" value="CYTH-like_Pase_CHAD"/>
    <property type="match status" value="1"/>
</dbReference>
<keyword evidence="3" id="KW-1185">Reference proteome</keyword>
<evidence type="ECO:0000259" key="1">
    <source>
        <dbReference type="PROSITE" id="PS51707"/>
    </source>
</evidence>
<evidence type="ECO:0000313" key="3">
    <source>
        <dbReference type="Proteomes" id="UP000190064"/>
    </source>
</evidence>
<evidence type="ECO:0000313" key="2">
    <source>
        <dbReference type="EMBL" id="OOV87053.1"/>
    </source>
</evidence>
<dbReference type="Gene3D" id="2.40.320.10">
    <property type="entry name" value="Hypothetical Protein Pfu-838710-001"/>
    <property type="match status" value="1"/>
</dbReference>
<dbReference type="GO" id="GO:0046872">
    <property type="term" value="F:metal ion binding"/>
    <property type="evidence" value="ECO:0007669"/>
    <property type="project" value="TreeGrafter"/>
</dbReference>
<dbReference type="GO" id="GO:0050355">
    <property type="term" value="F:inorganic triphosphate phosphatase activity"/>
    <property type="evidence" value="ECO:0007669"/>
    <property type="project" value="InterPro"/>
</dbReference>
<dbReference type="EMBL" id="MTSD02000003">
    <property type="protein sequence ID" value="OOV87053.1"/>
    <property type="molecule type" value="Genomic_DNA"/>
</dbReference>
<dbReference type="STRING" id="966.BTA35_0208575"/>
<dbReference type="SMART" id="SM01118">
    <property type="entry name" value="CYTH"/>
    <property type="match status" value="1"/>
</dbReference>
<organism evidence="2 3">
    <name type="scientific">Oceanospirillum linum</name>
    <dbReference type="NCBI Taxonomy" id="966"/>
    <lineage>
        <taxon>Bacteria</taxon>
        <taxon>Pseudomonadati</taxon>
        <taxon>Pseudomonadota</taxon>
        <taxon>Gammaproteobacteria</taxon>
        <taxon>Oceanospirillales</taxon>
        <taxon>Oceanospirillaceae</taxon>
        <taxon>Oceanospirillum</taxon>
    </lineage>
</organism>
<gene>
    <name evidence="2" type="ORF">BTA35_0208575</name>
</gene>
<dbReference type="Proteomes" id="UP000190064">
    <property type="component" value="Unassembled WGS sequence"/>
</dbReference>
<dbReference type="InterPro" id="IPR039013">
    <property type="entry name" value="YgiF"/>
</dbReference>
<sequence>MAKEIELKLAIPMQAGTLLREHVALGQAVSFDSRLLQNIYYDTKDLLLNQARVALRIRKVGDHFIQTLKTSGSGSGGLHERGEWEWELSKPELDLSLIDDTLLPDTLNLTELKTTLEPAFETNFTRQRWLLNVQHEHLKAEIELVHDQGNVVAQGQKDPISEIELELKSGDTDLLFKVAHDLSDTVPLLVSNISKGQRGFRLFAPKKAGLIPDRVPAFDHLHGLIRAAQNELDHFIAARDQLAFNRSWALLEKLYNSLRQLRWCLLHLSRLADIPEALRLPTALRYKLRMFSYALEHLVTLYQQKVSWERLESCPPALRNCADFAVLNEQYQRLMAAPWVGQTLLEVMQWLYLMNREMPERQIIDSESVFQSLLSRVHLPRYPTDKVLWLRQLAPLLHLTRWIHYQHPNPALGIQKLQQQAITIQSCILRLSGLMSEEVTLIRLQQEDELKEYESLLKRNQDDQYEQVLELGRHELSFNSLQQNLQS</sequence>
<dbReference type="SUPFAM" id="SSF55154">
    <property type="entry name" value="CYTH-like phosphatases"/>
    <property type="match status" value="1"/>
</dbReference>
<dbReference type="RefSeq" id="WP_078319404.1">
    <property type="nucleotide sequence ID" value="NZ_FXTS01000003.1"/>
</dbReference>
<name>A0A1T1HB65_OCELI</name>
<protein>
    <recommendedName>
        <fullName evidence="1">CYTH domain-containing protein</fullName>
    </recommendedName>
</protein>
<dbReference type="AlphaFoldDB" id="A0A1T1HB65"/>
<dbReference type="PROSITE" id="PS51707">
    <property type="entry name" value="CYTH"/>
    <property type="match status" value="1"/>
</dbReference>
<proteinExistence type="predicted"/>
<reference evidence="2" key="1">
    <citation type="submission" date="2017-02" db="EMBL/GenBank/DDBJ databases">
        <title>Draft Genome Sequence of the Salt Water Bacterium Oceanospirillum linum ATCC 11336.</title>
        <authorList>
            <person name="Trachtenberg A.M."/>
            <person name="Carney J.G."/>
            <person name="Linnane J.D."/>
            <person name="Rheaume B.A."/>
            <person name="Pitts N.L."/>
            <person name="Mykles D.L."/>
            <person name="Maclea K.S."/>
        </authorList>
    </citation>
    <scope>NUCLEOTIDE SEQUENCE [LARGE SCALE GENOMIC DNA]</scope>
    <source>
        <strain evidence="2">ATCC 11336</strain>
    </source>
</reference>
<dbReference type="InterPro" id="IPR023577">
    <property type="entry name" value="CYTH_domain"/>
</dbReference>
<accession>A0A1T1HB65</accession>
<dbReference type="PANTHER" id="PTHR39569">
    <property type="entry name" value="INORGANIC TRIPHOSPHATASE"/>
    <property type="match status" value="1"/>
</dbReference>
<dbReference type="PANTHER" id="PTHR39569:SF1">
    <property type="entry name" value="INORGANIC TRIPHOSPHATASE"/>
    <property type="match status" value="1"/>
</dbReference>
<feature type="domain" description="CYTH" evidence="1">
    <location>
        <begin position="2"/>
        <end position="206"/>
    </location>
</feature>
<dbReference type="InterPro" id="IPR033469">
    <property type="entry name" value="CYTH-like_dom_sf"/>
</dbReference>